<dbReference type="InterPro" id="IPR036388">
    <property type="entry name" value="WH-like_DNA-bd_sf"/>
</dbReference>
<evidence type="ECO:0000313" key="2">
    <source>
        <dbReference type="EMBL" id="MBO8407378.1"/>
    </source>
</evidence>
<dbReference type="InterPro" id="IPR036390">
    <property type="entry name" value="WH_DNA-bd_sf"/>
</dbReference>
<name>A0A940DF53_9PROT</name>
<evidence type="ECO:0000313" key="3">
    <source>
        <dbReference type="Proteomes" id="UP000721442"/>
    </source>
</evidence>
<dbReference type="AlphaFoldDB" id="A0A940DF53"/>
<dbReference type="SMART" id="SM00347">
    <property type="entry name" value="HTH_MARR"/>
    <property type="match status" value="1"/>
</dbReference>
<reference evidence="2" key="2">
    <citation type="journal article" date="2021" name="PeerJ">
        <title>Extensive microbial diversity within the chicken gut microbiome revealed by metagenomics and culture.</title>
        <authorList>
            <person name="Gilroy R."/>
            <person name="Ravi A."/>
            <person name="Getino M."/>
            <person name="Pursley I."/>
            <person name="Horton D.L."/>
            <person name="Alikhan N.F."/>
            <person name="Baker D."/>
            <person name="Gharbi K."/>
            <person name="Hall N."/>
            <person name="Watson M."/>
            <person name="Adriaenssens E.M."/>
            <person name="Foster-Nyarko E."/>
            <person name="Jarju S."/>
            <person name="Secka A."/>
            <person name="Antonio M."/>
            <person name="Oren A."/>
            <person name="Chaudhuri R.R."/>
            <person name="La Ragione R."/>
            <person name="Hildebrand F."/>
            <person name="Pallen M.J."/>
        </authorList>
    </citation>
    <scope>NUCLEOTIDE SEQUENCE</scope>
    <source>
        <strain evidence="2">B1-16210</strain>
    </source>
</reference>
<dbReference type="EMBL" id="JADINE010000036">
    <property type="protein sequence ID" value="MBO8407378.1"/>
    <property type="molecule type" value="Genomic_DNA"/>
</dbReference>
<dbReference type="Gene3D" id="1.10.10.10">
    <property type="entry name" value="Winged helix-like DNA-binding domain superfamily/Winged helix DNA-binding domain"/>
    <property type="match status" value="1"/>
</dbReference>
<dbReference type="InterPro" id="IPR039422">
    <property type="entry name" value="MarR/SlyA-like"/>
</dbReference>
<dbReference type="PROSITE" id="PS50995">
    <property type="entry name" value="HTH_MARR_2"/>
    <property type="match status" value="1"/>
</dbReference>
<dbReference type="PANTHER" id="PTHR33164:SF43">
    <property type="entry name" value="HTH-TYPE TRANSCRIPTIONAL REPRESSOR YETL"/>
    <property type="match status" value="1"/>
</dbReference>
<evidence type="ECO:0000259" key="1">
    <source>
        <dbReference type="PROSITE" id="PS50995"/>
    </source>
</evidence>
<dbReference type="GO" id="GO:0003700">
    <property type="term" value="F:DNA-binding transcription factor activity"/>
    <property type="evidence" value="ECO:0007669"/>
    <property type="project" value="InterPro"/>
</dbReference>
<dbReference type="Pfam" id="PF01047">
    <property type="entry name" value="MarR"/>
    <property type="match status" value="1"/>
</dbReference>
<dbReference type="SUPFAM" id="SSF46785">
    <property type="entry name" value="Winged helix' DNA-binding domain"/>
    <property type="match status" value="1"/>
</dbReference>
<dbReference type="Proteomes" id="UP000721442">
    <property type="component" value="Unassembled WGS sequence"/>
</dbReference>
<dbReference type="PANTHER" id="PTHR33164">
    <property type="entry name" value="TRANSCRIPTIONAL REGULATOR, MARR FAMILY"/>
    <property type="match status" value="1"/>
</dbReference>
<organism evidence="2 3">
    <name type="scientific">Candidatus Enterousia excrementavium</name>
    <dbReference type="NCBI Taxonomy" id="2840789"/>
    <lineage>
        <taxon>Bacteria</taxon>
        <taxon>Pseudomonadati</taxon>
        <taxon>Pseudomonadota</taxon>
        <taxon>Alphaproteobacteria</taxon>
        <taxon>Candidatus Enterousia</taxon>
    </lineage>
</organism>
<protein>
    <submittedName>
        <fullName evidence="2">MarR family transcriptional regulator</fullName>
    </submittedName>
</protein>
<dbReference type="GO" id="GO:0006950">
    <property type="term" value="P:response to stress"/>
    <property type="evidence" value="ECO:0007669"/>
    <property type="project" value="TreeGrafter"/>
</dbReference>
<comment type="caution">
    <text evidence="2">The sequence shown here is derived from an EMBL/GenBank/DDBJ whole genome shotgun (WGS) entry which is preliminary data.</text>
</comment>
<accession>A0A940DF53</accession>
<feature type="domain" description="HTH marR-type" evidence="1">
    <location>
        <begin position="3"/>
        <end position="146"/>
    </location>
</feature>
<reference evidence="2" key="1">
    <citation type="submission" date="2020-10" db="EMBL/GenBank/DDBJ databases">
        <authorList>
            <person name="Gilroy R."/>
        </authorList>
    </citation>
    <scope>NUCLEOTIDE SEQUENCE</scope>
    <source>
        <strain evidence="2">B1-16210</strain>
    </source>
</reference>
<proteinExistence type="predicted"/>
<dbReference type="InterPro" id="IPR000835">
    <property type="entry name" value="HTH_MarR-typ"/>
</dbReference>
<sequence>MAHKEFVKLFEQNILLFDKLSDKLKRNPSVLSGFPRQQLSILVRLHIGGPALLKDIARREMVPTPNLCAAFRKLERDGLVLRKIDEKDRRNTWYSVTSQGQELAVRAMDAMRSAIDSLFAGVSRDDENALTAAMKTINNILTRMELTNA</sequence>
<gene>
    <name evidence="2" type="ORF">IAC77_02865</name>
</gene>